<feature type="transmembrane region" description="Helical" evidence="6">
    <location>
        <begin position="213"/>
        <end position="232"/>
    </location>
</feature>
<dbReference type="InterPro" id="IPR050186">
    <property type="entry name" value="TPT_transporter"/>
</dbReference>
<evidence type="ECO:0000256" key="5">
    <source>
        <dbReference type="SAM" id="MobiDB-lite"/>
    </source>
</evidence>
<feature type="transmembrane region" description="Helical" evidence="6">
    <location>
        <begin position="42"/>
        <end position="67"/>
    </location>
</feature>
<dbReference type="Proteomes" id="UP001209570">
    <property type="component" value="Unassembled WGS sequence"/>
</dbReference>
<protein>
    <recommendedName>
        <fullName evidence="9">Sugar phosphate transporter domain-containing protein</fullName>
    </recommendedName>
</protein>
<organism evidence="7 8">
    <name type="scientific">Pythium insidiosum</name>
    <name type="common">Pythiosis disease agent</name>
    <dbReference type="NCBI Taxonomy" id="114742"/>
    <lineage>
        <taxon>Eukaryota</taxon>
        <taxon>Sar</taxon>
        <taxon>Stramenopiles</taxon>
        <taxon>Oomycota</taxon>
        <taxon>Peronosporomycetes</taxon>
        <taxon>Pythiales</taxon>
        <taxon>Pythiaceae</taxon>
        <taxon>Pythium</taxon>
    </lineage>
</organism>
<feature type="transmembrane region" description="Helical" evidence="6">
    <location>
        <begin position="132"/>
        <end position="154"/>
    </location>
</feature>
<dbReference type="EMBL" id="JAKCXM010000004">
    <property type="protein sequence ID" value="KAJ0409441.1"/>
    <property type="molecule type" value="Genomic_DNA"/>
</dbReference>
<evidence type="ECO:0000313" key="7">
    <source>
        <dbReference type="EMBL" id="KAJ0409441.1"/>
    </source>
</evidence>
<name>A0AAD5M9D2_PYTIN</name>
<dbReference type="GO" id="GO:0016020">
    <property type="term" value="C:membrane"/>
    <property type="evidence" value="ECO:0007669"/>
    <property type="project" value="UniProtKB-SubCell"/>
</dbReference>
<comment type="caution">
    <text evidence="7">The sequence shown here is derived from an EMBL/GenBank/DDBJ whole genome shotgun (WGS) entry which is preliminary data.</text>
</comment>
<comment type="subcellular location">
    <subcellularLocation>
        <location evidence="1">Membrane</location>
        <topology evidence="1">Multi-pass membrane protein</topology>
    </subcellularLocation>
</comment>
<evidence type="ECO:0008006" key="9">
    <source>
        <dbReference type="Google" id="ProtNLM"/>
    </source>
</evidence>
<dbReference type="AlphaFoldDB" id="A0AAD5M9D2"/>
<evidence type="ECO:0000313" key="8">
    <source>
        <dbReference type="Proteomes" id="UP001209570"/>
    </source>
</evidence>
<evidence type="ECO:0000256" key="2">
    <source>
        <dbReference type="ARBA" id="ARBA00022692"/>
    </source>
</evidence>
<keyword evidence="4 6" id="KW-0472">Membrane</keyword>
<proteinExistence type="predicted"/>
<keyword evidence="3 6" id="KW-1133">Transmembrane helix</keyword>
<sequence length="388" mass="41764">MCSSSGAAGQRRPPVDEGLTPASTQATKGSPPAPQTRTTQVALLHAVLQALWPCAFYLTCSFAMNMFTKALLTTFDWHAIYTLGAVQNAFTTLSVAALTAFDAMRHRWQNDKAAAWASPTGGLPRTTLTWRFIVRVVLPLVALNVGNTVLGFAAMRIVNMPMYLVLRRLTTLKVLLLEWLVLRKPLSKSIRVALLVSTFGSLLASSTDVTSAQWGYVLVLLQNVCSAGSLTFSKESGLDSRQLVLLNSSAGAVICGALAWLLEGGPDVVLRHPALQDPAFLALALLMCCTCVLYQFAIMICTLRNSALATSVTGNVKDLLSTVCGFVYFHDVQVRAANVAGVAVSLLGAYTFSYVKYQALARDAASEHSTRDRHELRAAAPVGHIKQS</sequence>
<feature type="transmembrane region" description="Helical" evidence="6">
    <location>
        <begin position="79"/>
        <end position="101"/>
    </location>
</feature>
<dbReference type="PANTHER" id="PTHR11132">
    <property type="entry name" value="SOLUTE CARRIER FAMILY 35"/>
    <property type="match status" value="1"/>
</dbReference>
<feature type="region of interest" description="Disordered" evidence="5">
    <location>
        <begin position="1"/>
        <end position="35"/>
    </location>
</feature>
<keyword evidence="8" id="KW-1185">Reference proteome</keyword>
<gene>
    <name evidence="7" type="ORF">P43SY_002331</name>
</gene>
<feature type="transmembrane region" description="Helical" evidence="6">
    <location>
        <begin position="282"/>
        <end position="303"/>
    </location>
</feature>
<accession>A0AAD5M9D2</accession>
<evidence type="ECO:0000256" key="4">
    <source>
        <dbReference type="ARBA" id="ARBA00023136"/>
    </source>
</evidence>
<reference evidence="7" key="1">
    <citation type="submission" date="2021-12" db="EMBL/GenBank/DDBJ databases">
        <title>Prjna785345.</title>
        <authorList>
            <person name="Rujirawat T."/>
            <person name="Krajaejun T."/>
        </authorList>
    </citation>
    <scope>NUCLEOTIDE SEQUENCE</scope>
    <source>
        <strain evidence="7">Pi057C3</strain>
    </source>
</reference>
<evidence type="ECO:0000256" key="1">
    <source>
        <dbReference type="ARBA" id="ARBA00004141"/>
    </source>
</evidence>
<evidence type="ECO:0000256" key="3">
    <source>
        <dbReference type="ARBA" id="ARBA00022989"/>
    </source>
</evidence>
<keyword evidence="2 6" id="KW-0812">Transmembrane</keyword>
<feature type="transmembrane region" description="Helical" evidence="6">
    <location>
        <begin position="244"/>
        <end position="262"/>
    </location>
</feature>
<evidence type="ECO:0000256" key="6">
    <source>
        <dbReference type="SAM" id="Phobius"/>
    </source>
</evidence>